<reference evidence="2" key="2">
    <citation type="journal article" date="2023" name="IMA Fungus">
        <title>Comparative genomic study of the Penicillium genus elucidates a diverse pangenome and 15 lateral gene transfer events.</title>
        <authorList>
            <person name="Petersen C."/>
            <person name="Sorensen T."/>
            <person name="Nielsen M.R."/>
            <person name="Sondergaard T.E."/>
            <person name="Sorensen J.L."/>
            <person name="Fitzpatrick D.A."/>
            <person name="Frisvad J.C."/>
            <person name="Nielsen K.L."/>
        </authorList>
    </citation>
    <scope>NUCLEOTIDE SEQUENCE</scope>
    <source>
        <strain evidence="2">IBT 34128</strain>
    </source>
</reference>
<dbReference type="SMART" id="SM00327">
    <property type="entry name" value="VWA"/>
    <property type="match status" value="1"/>
</dbReference>
<evidence type="ECO:0000313" key="2">
    <source>
        <dbReference type="EMBL" id="KAJ5091260.1"/>
    </source>
</evidence>
<dbReference type="InterPro" id="IPR036465">
    <property type="entry name" value="vWFA_dom_sf"/>
</dbReference>
<accession>A0A9W9K3C0</accession>
<keyword evidence="3" id="KW-1185">Reference proteome</keyword>
<dbReference type="AlphaFoldDB" id="A0A9W9K3C0"/>
<dbReference type="EMBL" id="JAPMSZ010000009">
    <property type="protein sequence ID" value="KAJ5091260.1"/>
    <property type="molecule type" value="Genomic_DNA"/>
</dbReference>
<dbReference type="SUPFAM" id="SSF53300">
    <property type="entry name" value="vWA-like"/>
    <property type="match status" value="1"/>
</dbReference>
<proteinExistence type="predicted"/>
<dbReference type="PROSITE" id="PS50234">
    <property type="entry name" value="VWFA"/>
    <property type="match status" value="1"/>
</dbReference>
<protein>
    <recommendedName>
        <fullName evidence="1">VWFA domain-containing protein</fullName>
    </recommendedName>
</protein>
<name>A0A9W9K3C0_9EURO</name>
<dbReference type="Gene3D" id="3.40.50.410">
    <property type="entry name" value="von Willebrand factor, type A domain"/>
    <property type="match status" value="1"/>
</dbReference>
<reference evidence="2" key="1">
    <citation type="submission" date="2022-11" db="EMBL/GenBank/DDBJ databases">
        <authorList>
            <person name="Petersen C."/>
        </authorList>
    </citation>
    <scope>NUCLEOTIDE SEQUENCE</scope>
    <source>
        <strain evidence="2">IBT 34128</strain>
    </source>
</reference>
<evidence type="ECO:0000313" key="3">
    <source>
        <dbReference type="Proteomes" id="UP001141434"/>
    </source>
</evidence>
<dbReference type="InterPro" id="IPR002035">
    <property type="entry name" value="VWF_A"/>
</dbReference>
<dbReference type="PANTHER" id="PTHR34706">
    <property type="entry name" value="SLR1338 PROTEIN"/>
    <property type="match status" value="1"/>
</dbReference>
<dbReference type="PANTHER" id="PTHR34706:SF1">
    <property type="entry name" value="VWFA DOMAIN-CONTAINING PROTEIN"/>
    <property type="match status" value="1"/>
</dbReference>
<comment type="caution">
    <text evidence="2">The sequence shown here is derived from an EMBL/GenBank/DDBJ whole genome shotgun (WGS) entry which is preliminary data.</text>
</comment>
<organism evidence="2 3">
    <name type="scientific">Penicillium alfredii</name>
    <dbReference type="NCBI Taxonomy" id="1506179"/>
    <lineage>
        <taxon>Eukaryota</taxon>
        <taxon>Fungi</taxon>
        <taxon>Dikarya</taxon>
        <taxon>Ascomycota</taxon>
        <taxon>Pezizomycotina</taxon>
        <taxon>Eurotiomycetes</taxon>
        <taxon>Eurotiomycetidae</taxon>
        <taxon>Eurotiales</taxon>
        <taxon>Aspergillaceae</taxon>
        <taxon>Penicillium</taxon>
    </lineage>
</organism>
<dbReference type="OrthoDB" id="2142040at2759"/>
<sequence>MSILGRPVPPPLWSSFPSSRLSGHQHRESALAITPDASIMGNEQSRICRHSSLLSRFRPGSKRARWQPPAYESRDWKVPQTTKTSMGDSDSRYAFLRDFDTIFLVDDSSSMSGPRWHEAEEAISAITPICTQYDADGIDLYFLNHRRASHSDPTGAYRNITTADDVQEIFSGVRPRGATPVGKRLLEILAPYLRQLERVQAGDELAGAVKPVNIIAITDGEFTDDAESVIVQVARTLDHPRCNALPWQVGIQFFQIGADEHVRRYLEELDDDLGTRCRDERLRDIVDTVPWKGRRGQVLDADGILKCVLGAVNKKLDRRQVS</sequence>
<gene>
    <name evidence="2" type="ORF">NUU61_006130</name>
</gene>
<dbReference type="GeneID" id="81395827"/>
<dbReference type="RefSeq" id="XP_056509458.1">
    <property type="nucleotide sequence ID" value="XM_056656658.1"/>
</dbReference>
<feature type="domain" description="VWFA" evidence="1">
    <location>
        <begin position="100"/>
        <end position="270"/>
    </location>
</feature>
<evidence type="ECO:0000259" key="1">
    <source>
        <dbReference type="PROSITE" id="PS50234"/>
    </source>
</evidence>
<dbReference type="Proteomes" id="UP001141434">
    <property type="component" value="Unassembled WGS sequence"/>
</dbReference>